<evidence type="ECO:0000259" key="1">
    <source>
        <dbReference type="Pfam" id="PF01883"/>
    </source>
</evidence>
<accession>A0A0R2F678</accession>
<dbReference type="Pfam" id="PF01883">
    <property type="entry name" value="FeS_assembly_P"/>
    <property type="match status" value="1"/>
</dbReference>
<dbReference type="PANTHER" id="PTHR42831:SF1">
    <property type="entry name" value="FE-S PROTEIN MATURATION AUXILIARY FACTOR YITW"/>
    <property type="match status" value="1"/>
</dbReference>
<evidence type="ECO:0000313" key="2">
    <source>
        <dbReference type="EMBL" id="KRN23880.1"/>
    </source>
</evidence>
<dbReference type="PANTHER" id="PTHR42831">
    <property type="entry name" value="FE-S PROTEIN MATURATION AUXILIARY FACTOR YITW"/>
    <property type="match status" value="1"/>
</dbReference>
<name>A0A0R2F678_9LACO</name>
<gene>
    <name evidence="2" type="ORF">FD14_GL000634</name>
</gene>
<evidence type="ECO:0000313" key="3">
    <source>
        <dbReference type="Proteomes" id="UP000051442"/>
    </source>
</evidence>
<dbReference type="Proteomes" id="UP000051442">
    <property type="component" value="Unassembled WGS sequence"/>
</dbReference>
<dbReference type="EMBL" id="AYZM01000087">
    <property type="protein sequence ID" value="KRN23880.1"/>
    <property type="molecule type" value="Genomic_DNA"/>
</dbReference>
<dbReference type="PATRIC" id="fig|1423804.4.peg.681"/>
<comment type="caution">
    <text evidence="2">The sequence shown here is derived from an EMBL/GenBank/DDBJ whole genome shotgun (WGS) entry which is preliminary data.</text>
</comment>
<dbReference type="STRING" id="1423804.FD14_GL000634"/>
<dbReference type="AlphaFoldDB" id="A0A0R2F678"/>
<feature type="domain" description="MIP18 family-like" evidence="1">
    <location>
        <begin position="16"/>
        <end position="88"/>
    </location>
</feature>
<protein>
    <recommendedName>
        <fullName evidence="1">MIP18 family-like domain-containing protein</fullName>
    </recommendedName>
</protein>
<dbReference type="SUPFAM" id="SSF117916">
    <property type="entry name" value="Fe-S cluster assembly (FSCA) domain-like"/>
    <property type="match status" value="1"/>
</dbReference>
<dbReference type="InterPro" id="IPR002744">
    <property type="entry name" value="MIP18-like"/>
</dbReference>
<organism evidence="2 3">
    <name type="scientific">Secundilactobacillus similis DSM 23365 = JCM 2765</name>
    <dbReference type="NCBI Taxonomy" id="1423804"/>
    <lineage>
        <taxon>Bacteria</taxon>
        <taxon>Bacillati</taxon>
        <taxon>Bacillota</taxon>
        <taxon>Bacilli</taxon>
        <taxon>Lactobacillales</taxon>
        <taxon>Lactobacillaceae</taxon>
        <taxon>Secundilactobacillus</taxon>
    </lineage>
</organism>
<keyword evidence="3" id="KW-1185">Reference proteome</keyword>
<sequence length="113" mass="12550">MRDDIKTNDRAAAIGDQLEAAFEAVMEPELGVDIYNLGFIYEVSLDDNGHCSVTMTFSEMGCACLGTAPEEIKTELKKIDQINDVSVDIVWKPLWQMTNISRVGRIQLGIAVR</sequence>
<dbReference type="Gene3D" id="3.30.300.130">
    <property type="entry name" value="Fe-S cluster assembly (FSCA)"/>
    <property type="match status" value="1"/>
</dbReference>
<dbReference type="OrthoDB" id="9805360at2"/>
<dbReference type="InterPro" id="IPR034904">
    <property type="entry name" value="FSCA_dom_sf"/>
</dbReference>
<dbReference type="InterPro" id="IPR052339">
    <property type="entry name" value="Fe-S_Maturation_MIP18"/>
</dbReference>
<dbReference type="RefSeq" id="WP_054734051.1">
    <property type="nucleotide sequence ID" value="NZ_AYZM01000087.1"/>
</dbReference>
<reference evidence="2 3" key="1">
    <citation type="journal article" date="2015" name="Genome Announc.">
        <title>Expanding the biotechnology potential of lactobacilli through comparative genomics of 213 strains and associated genera.</title>
        <authorList>
            <person name="Sun Z."/>
            <person name="Harris H.M."/>
            <person name="McCann A."/>
            <person name="Guo C."/>
            <person name="Argimon S."/>
            <person name="Zhang W."/>
            <person name="Yang X."/>
            <person name="Jeffery I.B."/>
            <person name="Cooney J.C."/>
            <person name="Kagawa T.F."/>
            <person name="Liu W."/>
            <person name="Song Y."/>
            <person name="Salvetti E."/>
            <person name="Wrobel A."/>
            <person name="Rasinkangas P."/>
            <person name="Parkhill J."/>
            <person name="Rea M.C."/>
            <person name="O'Sullivan O."/>
            <person name="Ritari J."/>
            <person name="Douillard F.P."/>
            <person name="Paul Ross R."/>
            <person name="Yang R."/>
            <person name="Briner A.E."/>
            <person name="Felis G.E."/>
            <person name="de Vos W.M."/>
            <person name="Barrangou R."/>
            <person name="Klaenhammer T.R."/>
            <person name="Caufield P.W."/>
            <person name="Cui Y."/>
            <person name="Zhang H."/>
            <person name="O'Toole P.W."/>
        </authorList>
    </citation>
    <scope>NUCLEOTIDE SEQUENCE [LARGE SCALE GENOMIC DNA]</scope>
    <source>
        <strain evidence="2 3">DSM 23365</strain>
    </source>
</reference>
<proteinExistence type="predicted"/>